<reference evidence="1" key="1">
    <citation type="submission" date="2021-06" db="EMBL/GenBank/DDBJ databases">
        <authorList>
            <person name="Kallberg Y."/>
            <person name="Tangrot J."/>
            <person name="Rosling A."/>
        </authorList>
    </citation>
    <scope>NUCLEOTIDE SEQUENCE</scope>
    <source>
        <strain evidence="1">MA461A</strain>
    </source>
</reference>
<keyword evidence="2" id="KW-1185">Reference proteome</keyword>
<dbReference type="Proteomes" id="UP000789920">
    <property type="component" value="Unassembled WGS sequence"/>
</dbReference>
<feature type="non-terminal residue" evidence="1">
    <location>
        <position position="63"/>
    </location>
</feature>
<feature type="non-terminal residue" evidence="1">
    <location>
        <position position="1"/>
    </location>
</feature>
<gene>
    <name evidence="1" type="ORF">RPERSI_LOCUS31309</name>
</gene>
<comment type="caution">
    <text evidence="1">The sequence shown here is derived from an EMBL/GenBank/DDBJ whole genome shotgun (WGS) entry which is preliminary data.</text>
</comment>
<sequence length="63" mass="7105">ILNLSTYVWKVISPAGNAPSIISCGHEATLYFDVIIFSFGEYFDNTFTRHLINPTIRILNVSN</sequence>
<evidence type="ECO:0000313" key="2">
    <source>
        <dbReference type="Proteomes" id="UP000789920"/>
    </source>
</evidence>
<evidence type="ECO:0000313" key="1">
    <source>
        <dbReference type="EMBL" id="CAG8840122.1"/>
    </source>
</evidence>
<name>A0ACA9SHM9_9GLOM</name>
<organism evidence="1 2">
    <name type="scientific">Racocetra persica</name>
    <dbReference type="NCBI Taxonomy" id="160502"/>
    <lineage>
        <taxon>Eukaryota</taxon>
        <taxon>Fungi</taxon>
        <taxon>Fungi incertae sedis</taxon>
        <taxon>Mucoromycota</taxon>
        <taxon>Glomeromycotina</taxon>
        <taxon>Glomeromycetes</taxon>
        <taxon>Diversisporales</taxon>
        <taxon>Gigasporaceae</taxon>
        <taxon>Racocetra</taxon>
    </lineage>
</organism>
<protein>
    <submittedName>
        <fullName evidence="1">29033_t:CDS:1</fullName>
    </submittedName>
</protein>
<dbReference type="EMBL" id="CAJVQC010125809">
    <property type="protein sequence ID" value="CAG8840122.1"/>
    <property type="molecule type" value="Genomic_DNA"/>
</dbReference>
<accession>A0ACA9SHM9</accession>
<proteinExistence type="predicted"/>